<dbReference type="PROSITE" id="PS50845">
    <property type="entry name" value="RETICULON"/>
    <property type="match status" value="1"/>
</dbReference>
<dbReference type="PANTHER" id="PTHR10994">
    <property type="entry name" value="RETICULON"/>
    <property type="match status" value="1"/>
</dbReference>
<accession>A0A9Q1JZE0</accession>
<dbReference type="Gene3D" id="3.30.40.10">
    <property type="entry name" value="Zinc/RING finger domain, C3HC4 (zinc finger)"/>
    <property type="match status" value="1"/>
</dbReference>
<evidence type="ECO:0000256" key="3">
    <source>
        <dbReference type="ARBA" id="ARBA00022824"/>
    </source>
</evidence>
<dbReference type="InterPro" id="IPR003388">
    <property type="entry name" value="Reticulon"/>
</dbReference>
<dbReference type="GO" id="GO:0008270">
    <property type="term" value="F:zinc ion binding"/>
    <property type="evidence" value="ECO:0007669"/>
    <property type="project" value="UniProtKB-KW"/>
</dbReference>
<dbReference type="Pfam" id="PF13639">
    <property type="entry name" value="zf-RING_2"/>
    <property type="match status" value="1"/>
</dbReference>
<dbReference type="SMART" id="SM00184">
    <property type="entry name" value="RING"/>
    <property type="match status" value="1"/>
</dbReference>
<evidence type="ECO:0000259" key="9">
    <source>
        <dbReference type="PROSITE" id="PS50089"/>
    </source>
</evidence>
<dbReference type="Proteomes" id="UP001153076">
    <property type="component" value="Unassembled WGS sequence"/>
</dbReference>
<evidence type="ECO:0000256" key="8">
    <source>
        <dbReference type="SAM" id="MobiDB-lite"/>
    </source>
</evidence>
<gene>
    <name evidence="11" type="ORF">Cgig2_002324</name>
</gene>
<keyword evidence="3 7" id="KW-0256">Endoplasmic reticulum</keyword>
<keyword evidence="2 7" id="KW-0812">Transmembrane</keyword>
<dbReference type="EMBL" id="JAKOGI010000524">
    <property type="protein sequence ID" value="KAJ8433653.1"/>
    <property type="molecule type" value="Genomic_DNA"/>
</dbReference>
<feature type="transmembrane region" description="Helical" evidence="7">
    <location>
        <begin position="290"/>
        <end position="310"/>
    </location>
</feature>
<dbReference type="PROSITE" id="PS50089">
    <property type="entry name" value="ZF_RING_2"/>
    <property type="match status" value="1"/>
</dbReference>
<sequence>MSPPPPLPPSPPTFSLSLKSIGLGYAIAIALGFLVLLSALLLSSYLCCRTRRRNRHRLPTTTAASPSFSSGVIVPRIIFVAEDDESDDQNRGGSGSSPIGLDRAVINSYPKFQFYKNNLGHSTEDTNNSVCSICLCDYKEGEMLRMMPDCKHYFHLCCLDAWLKLNGSCPVCRNSPLPTPISTPLAEVVPLSQYPDNRRRATVEEDHHHDDDKLSSSSSSDSEPEKPKTTSSPSDAVKAKIFRLFGREKPVHQVLGGAADVFLWRNRKISAGVLGTATAIWVLFELMEYHLLTLVCHVLILSLAVLFLWANATMFINKSPPRIPEVSVPEQPFLQVAAALRYELNRGLALVHDVATGKDLKKFLAVVAGLWLLSIVGKCCDFLTLFYINFVLLHTVPVLYEKYEDKVDCFAERAMAEGKKYYGVVNERYLSKIPRGPLKNKKAE</sequence>
<feature type="transmembrane region" description="Helical" evidence="7">
    <location>
        <begin position="269"/>
        <end position="284"/>
    </location>
</feature>
<evidence type="ECO:0000259" key="10">
    <source>
        <dbReference type="PROSITE" id="PS50845"/>
    </source>
</evidence>
<dbReference type="Pfam" id="PF02453">
    <property type="entry name" value="Reticulon"/>
    <property type="match status" value="1"/>
</dbReference>
<feature type="compositionally biased region" description="Basic and acidic residues" evidence="8">
    <location>
        <begin position="201"/>
        <end position="214"/>
    </location>
</feature>
<evidence type="ECO:0000256" key="4">
    <source>
        <dbReference type="ARBA" id="ARBA00022989"/>
    </source>
</evidence>
<keyword evidence="4 7" id="KW-1133">Transmembrane helix</keyword>
<proteinExistence type="predicted"/>
<dbReference type="GO" id="GO:0009617">
    <property type="term" value="P:response to bacterium"/>
    <property type="evidence" value="ECO:0007669"/>
    <property type="project" value="InterPro"/>
</dbReference>
<dbReference type="CDD" id="cd16461">
    <property type="entry name" value="RING-H2_EL5-like"/>
    <property type="match status" value="1"/>
</dbReference>
<evidence type="ECO:0000256" key="6">
    <source>
        <dbReference type="PROSITE-ProRule" id="PRU00175"/>
    </source>
</evidence>
<dbReference type="InterPro" id="IPR045064">
    <property type="entry name" value="Reticulon-like"/>
</dbReference>
<dbReference type="InterPro" id="IPR001841">
    <property type="entry name" value="Znf_RING"/>
</dbReference>
<feature type="domain" description="Reticulon" evidence="10">
    <location>
        <begin position="258"/>
        <end position="444"/>
    </location>
</feature>
<keyword evidence="6" id="KW-0863">Zinc-finger</keyword>
<feature type="domain" description="RING-type" evidence="9">
    <location>
        <begin position="131"/>
        <end position="173"/>
    </location>
</feature>
<dbReference type="PANTHER" id="PTHR10994:SF193">
    <property type="entry name" value="RETICULON-LIKE PROTEIN"/>
    <property type="match status" value="1"/>
</dbReference>
<keyword evidence="6" id="KW-0479">Metal-binding</keyword>
<evidence type="ECO:0000256" key="2">
    <source>
        <dbReference type="ARBA" id="ARBA00022692"/>
    </source>
</evidence>
<feature type="region of interest" description="Disordered" evidence="8">
    <location>
        <begin position="201"/>
        <end position="234"/>
    </location>
</feature>
<keyword evidence="6" id="KW-0862">Zinc</keyword>
<organism evidence="11 12">
    <name type="scientific">Carnegiea gigantea</name>
    <dbReference type="NCBI Taxonomy" id="171969"/>
    <lineage>
        <taxon>Eukaryota</taxon>
        <taxon>Viridiplantae</taxon>
        <taxon>Streptophyta</taxon>
        <taxon>Embryophyta</taxon>
        <taxon>Tracheophyta</taxon>
        <taxon>Spermatophyta</taxon>
        <taxon>Magnoliopsida</taxon>
        <taxon>eudicotyledons</taxon>
        <taxon>Gunneridae</taxon>
        <taxon>Pentapetalae</taxon>
        <taxon>Caryophyllales</taxon>
        <taxon>Cactineae</taxon>
        <taxon>Cactaceae</taxon>
        <taxon>Cactoideae</taxon>
        <taxon>Echinocereeae</taxon>
        <taxon>Carnegiea</taxon>
    </lineage>
</organism>
<evidence type="ECO:0000313" key="12">
    <source>
        <dbReference type="Proteomes" id="UP001153076"/>
    </source>
</evidence>
<feature type="transmembrane region" description="Helical" evidence="7">
    <location>
        <begin position="20"/>
        <end position="48"/>
    </location>
</feature>
<reference evidence="11" key="1">
    <citation type="submission" date="2022-04" db="EMBL/GenBank/DDBJ databases">
        <title>Carnegiea gigantea Genome sequencing and assembly v2.</title>
        <authorList>
            <person name="Copetti D."/>
            <person name="Sanderson M.J."/>
            <person name="Burquez A."/>
            <person name="Wojciechowski M.F."/>
        </authorList>
    </citation>
    <scope>NUCLEOTIDE SEQUENCE</scope>
    <source>
        <strain evidence="11">SGP5-SGP5p</strain>
        <tissue evidence="11">Aerial part</tissue>
    </source>
</reference>
<dbReference type="GO" id="GO:0005789">
    <property type="term" value="C:endoplasmic reticulum membrane"/>
    <property type="evidence" value="ECO:0007669"/>
    <property type="project" value="UniProtKB-SubCell"/>
</dbReference>
<evidence type="ECO:0000313" key="11">
    <source>
        <dbReference type="EMBL" id="KAJ8433653.1"/>
    </source>
</evidence>
<dbReference type="OrthoDB" id="567788at2759"/>
<comment type="caution">
    <text evidence="11">The sequence shown here is derived from an EMBL/GenBank/DDBJ whole genome shotgun (WGS) entry which is preliminary data.</text>
</comment>
<evidence type="ECO:0000256" key="7">
    <source>
        <dbReference type="RuleBase" id="RU363132"/>
    </source>
</evidence>
<comment type="subcellular location">
    <subcellularLocation>
        <location evidence="1 7">Endoplasmic reticulum membrane</location>
        <topology evidence="1 7">Multi-pass membrane protein</topology>
    </subcellularLocation>
</comment>
<dbReference type="InterPro" id="IPR013083">
    <property type="entry name" value="Znf_RING/FYVE/PHD"/>
</dbReference>
<keyword evidence="12" id="KW-1185">Reference proteome</keyword>
<evidence type="ECO:0000256" key="5">
    <source>
        <dbReference type="ARBA" id="ARBA00023136"/>
    </source>
</evidence>
<feature type="transmembrane region" description="Helical" evidence="7">
    <location>
        <begin position="363"/>
        <end position="388"/>
    </location>
</feature>
<evidence type="ECO:0000256" key="1">
    <source>
        <dbReference type="ARBA" id="ARBA00004477"/>
    </source>
</evidence>
<dbReference type="SUPFAM" id="SSF57850">
    <property type="entry name" value="RING/U-box"/>
    <property type="match status" value="1"/>
</dbReference>
<name>A0A9Q1JZE0_9CARY</name>
<keyword evidence="5 7" id="KW-0472">Membrane</keyword>
<dbReference type="AlphaFoldDB" id="A0A9Q1JZE0"/>
<protein>
    <recommendedName>
        <fullName evidence="7">Reticulon-like protein</fullName>
    </recommendedName>
</protein>